<evidence type="ECO:0000313" key="2">
    <source>
        <dbReference type="Proteomes" id="UP001162780"/>
    </source>
</evidence>
<evidence type="ECO:0008006" key="3">
    <source>
        <dbReference type="Google" id="ProtNLM"/>
    </source>
</evidence>
<keyword evidence="2" id="KW-1185">Reference proteome</keyword>
<dbReference type="Proteomes" id="UP001162780">
    <property type="component" value="Chromosome"/>
</dbReference>
<gene>
    <name evidence="1" type="ORF">NM686_009750</name>
</gene>
<accession>A0ABY7GQK0</accession>
<name>A0ABY7GQK0_9GAMM</name>
<dbReference type="RefSeq" id="WP_255187685.1">
    <property type="nucleotide sequence ID" value="NZ_CP113517.1"/>
</dbReference>
<dbReference type="EMBL" id="CP113517">
    <property type="protein sequence ID" value="WAR46775.1"/>
    <property type="molecule type" value="Genomic_DNA"/>
</dbReference>
<organism evidence="1 2">
    <name type="scientific">Methylomonas rapida</name>
    <dbReference type="NCBI Taxonomy" id="2963939"/>
    <lineage>
        <taxon>Bacteria</taxon>
        <taxon>Pseudomonadati</taxon>
        <taxon>Pseudomonadota</taxon>
        <taxon>Gammaproteobacteria</taxon>
        <taxon>Methylococcales</taxon>
        <taxon>Methylococcaceae</taxon>
        <taxon>Methylomonas</taxon>
    </lineage>
</organism>
<protein>
    <recommendedName>
        <fullName evidence="3">Polymerase nucleotidyl transferase domain-containing protein</fullName>
    </recommendedName>
</protein>
<evidence type="ECO:0000313" key="1">
    <source>
        <dbReference type="EMBL" id="WAR46775.1"/>
    </source>
</evidence>
<sequence>MTYRAKDFIETERNLLFAIVADGTEFNKVLCYLRYARVDGQWRKLATDSANGLLQAQHPEFLHYSEVLGAHLHAVAEEKIVRHFQPKTVLRRLLAEESTDPVIRDLQGLCAMLRANRLDLEHFGVTGSILVGMQNHASDIDLVCYERDAFHRARHIVQALIAQDHCQTLNEDDWLSAYQRRACDFALDEYIWHEQRKYNKAIFNQRKFDLSLLAATPAQSPRRYRKLGFVQVEADVLDDALGFDYPAEFTLKHPQIDSVVCFTATYTGQARAGERIAVAGQLEVDDSGRQRIVVGSNREAIGEYIRVLR</sequence>
<reference evidence="1" key="1">
    <citation type="submission" date="2022-11" db="EMBL/GenBank/DDBJ databases">
        <title>Methylomonas rapida sp. nov., Carotenoid-Producing Obligate Methanotrophs with High Growth Characteristics and Biotechnological Potential.</title>
        <authorList>
            <person name="Tikhonova E.N."/>
            <person name="Suleimanov R.Z."/>
            <person name="Miroshnikov K."/>
            <person name="Oshkin I.Y."/>
            <person name="Belova S.E."/>
            <person name="Danilova O.V."/>
            <person name="Ashikhmin A."/>
            <person name="Konopkin A."/>
            <person name="But S.Y."/>
            <person name="Khmelenina V.N."/>
            <person name="Kuznetsov N."/>
            <person name="Pimenov N.V."/>
            <person name="Dedysh S.N."/>
        </authorList>
    </citation>
    <scope>NUCLEOTIDE SEQUENCE</scope>
    <source>
        <strain evidence="1">MP1</strain>
    </source>
</reference>
<proteinExistence type="predicted"/>